<accession>A0A4D7JJB3</accession>
<dbReference type="KEGG" id="fpf:DCC35_08550"/>
<dbReference type="NCBIfam" id="NF033205">
    <property type="entry name" value="IPExxxVDY"/>
    <property type="match status" value="1"/>
</dbReference>
<keyword evidence="2" id="KW-1185">Reference proteome</keyword>
<dbReference type="OrthoDB" id="676614at2"/>
<sequence length="140" mass="16263">MKKTKLEKSLIIDFKAVGISCTLKAYKLAWLLNKLLNIQLVKENDFQLESGNENIEICNYLYETPAGYLKLIENKAANHERVGNLFLIPELKQFDFLFLIKESDSFNADEIINKIKTLNEINFITPINYTQIKSKENLLF</sequence>
<proteinExistence type="predicted"/>
<protein>
    <submittedName>
        <fullName evidence="1">IPExxxVDY family protein</fullName>
    </submittedName>
</protein>
<gene>
    <name evidence="1" type="ORF">DCC35_08550</name>
</gene>
<dbReference type="EMBL" id="CP028923">
    <property type="protein sequence ID" value="QCK14787.1"/>
    <property type="molecule type" value="Genomic_DNA"/>
</dbReference>
<name>A0A4D7JJB3_9BACT</name>
<dbReference type="InterPro" id="IPR047690">
    <property type="entry name" value="IPExxxVDY_fam"/>
</dbReference>
<dbReference type="RefSeq" id="WP_137090374.1">
    <property type="nucleotide sequence ID" value="NZ_CP028923.1"/>
</dbReference>
<evidence type="ECO:0000313" key="2">
    <source>
        <dbReference type="Proteomes" id="UP000298616"/>
    </source>
</evidence>
<evidence type="ECO:0000313" key="1">
    <source>
        <dbReference type="EMBL" id="QCK14787.1"/>
    </source>
</evidence>
<reference evidence="1 2" key="1">
    <citation type="submission" date="2018-04" db="EMBL/GenBank/DDBJ databases">
        <title>Complete genome uncultured novel isolate.</title>
        <authorList>
            <person name="Merlino G."/>
        </authorList>
    </citation>
    <scope>NUCLEOTIDE SEQUENCE [LARGE SCALE GENOMIC DNA]</scope>
    <source>
        <strain evidence="2">R1DC9</strain>
    </source>
</reference>
<dbReference type="Proteomes" id="UP000298616">
    <property type="component" value="Chromosome"/>
</dbReference>
<dbReference type="AlphaFoldDB" id="A0A4D7JJB3"/>
<organism evidence="1 2">
    <name type="scientific">Mangrovivirga cuniculi</name>
    <dbReference type="NCBI Taxonomy" id="2715131"/>
    <lineage>
        <taxon>Bacteria</taxon>
        <taxon>Pseudomonadati</taxon>
        <taxon>Bacteroidota</taxon>
        <taxon>Cytophagia</taxon>
        <taxon>Cytophagales</taxon>
        <taxon>Mangrovivirgaceae</taxon>
        <taxon>Mangrovivirga</taxon>
    </lineage>
</organism>